<dbReference type="GO" id="GO:0005524">
    <property type="term" value="F:ATP binding"/>
    <property type="evidence" value="ECO:0007669"/>
    <property type="project" value="UniProtKB-UniRule"/>
</dbReference>
<name>A0A2M7WTP5_9BACT</name>
<comment type="similarity">
    <text evidence="1 8">Belongs to the thymidylate kinase family.</text>
</comment>
<feature type="binding site" evidence="8">
    <location>
        <begin position="11"/>
        <end position="18"/>
    </location>
    <ligand>
        <name>ATP</name>
        <dbReference type="ChEBI" id="CHEBI:30616"/>
    </ligand>
</feature>
<keyword evidence="5 8" id="KW-0418">Kinase</keyword>
<evidence type="ECO:0000256" key="5">
    <source>
        <dbReference type="ARBA" id="ARBA00022777"/>
    </source>
</evidence>
<dbReference type="NCBIfam" id="TIGR00041">
    <property type="entry name" value="DTMP_kinase"/>
    <property type="match status" value="1"/>
</dbReference>
<dbReference type="SUPFAM" id="SSF52540">
    <property type="entry name" value="P-loop containing nucleoside triphosphate hydrolases"/>
    <property type="match status" value="1"/>
</dbReference>
<evidence type="ECO:0000256" key="3">
    <source>
        <dbReference type="ARBA" id="ARBA00022727"/>
    </source>
</evidence>
<dbReference type="InterPro" id="IPR018094">
    <property type="entry name" value="Thymidylate_kinase"/>
</dbReference>
<evidence type="ECO:0000313" key="11">
    <source>
        <dbReference type="Proteomes" id="UP000231487"/>
    </source>
</evidence>
<feature type="domain" description="Thymidylate kinase-like" evidence="9">
    <location>
        <begin position="9"/>
        <end position="200"/>
    </location>
</feature>
<dbReference type="CDD" id="cd01672">
    <property type="entry name" value="TMPK"/>
    <property type="match status" value="1"/>
</dbReference>
<dbReference type="AlphaFoldDB" id="A0A2M7WTP5"/>
<dbReference type="EC" id="2.7.4.9" evidence="8"/>
<dbReference type="InterPro" id="IPR027417">
    <property type="entry name" value="P-loop_NTPase"/>
</dbReference>
<organism evidence="10 11">
    <name type="scientific">Candidatus Zambryskibacteria bacterium CG_4_9_14_3_um_filter_40_16</name>
    <dbReference type="NCBI Taxonomy" id="1975111"/>
    <lineage>
        <taxon>Bacteria</taxon>
        <taxon>Candidatus Zambryskiibacteriota</taxon>
    </lineage>
</organism>
<evidence type="ECO:0000256" key="2">
    <source>
        <dbReference type="ARBA" id="ARBA00022679"/>
    </source>
</evidence>
<dbReference type="GO" id="GO:0005829">
    <property type="term" value="C:cytosol"/>
    <property type="evidence" value="ECO:0007669"/>
    <property type="project" value="TreeGrafter"/>
</dbReference>
<evidence type="ECO:0000256" key="4">
    <source>
        <dbReference type="ARBA" id="ARBA00022741"/>
    </source>
</evidence>
<comment type="caution">
    <text evidence="10">The sequence shown here is derived from an EMBL/GenBank/DDBJ whole genome shotgun (WGS) entry which is preliminary data.</text>
</comment>
<comment type="function">
    <text evidence="8">Phosphorylation of dTMP to form dTDP in both de novo and salvage pathways of dTTP synthesis.</text>
</comment>
<dbReference type="EMBL" id="PFXE01000041">
    <property type="protein sequence ID" value="PJA33390.1"/>
    <property type="molecule type" value="Genomic_DNA"/>
</dbReference>
<gene>
    <name evidence="8 10" type="primary">tmk</name>
    <name evidence="10" type="ORF">CO184_02105</name>
</gene>
<accession>A0A2M7WTP5</accession>
<dbReference type="GO" id="GO:0004798">
    <property type="term" value="F:dTMP kinase activity"/>
    <property type="evidence" value="ECO:0007669"/>
    <property type="project" value="UniProtKB-UniRule"/>
</dbReference>
<dbReference type="GO" id="GO:0006235">
    <property type="term" value="P:dTTP biosynthetic process"/>
    <property type="evidence" value="ECO:0007669"/>
    <property type="project" value="UniProtKB-UniRule"/>
</dbReference>
<dbReference type="Proteomes" id="UP000231487">
    <property type="component" value="Unassembled WGS sequence"/>
</dbReference>
<comment type="catalytic activity">
    <reaction evidence="7 8">
        <text>dTMP + ATP = dTDP + ADP</text>
        <dbReference type="Rhea" id="RHEA:13517"/>
        <dbReference type="ChEBI" id="CHEBI:30616"/>
        <dbReference type="ChEBI" id="CHEBI:58369"/>
        <dbReference type="ChEBI" id="CHEBI:63528"/>
        <dbReference type="ChEBI" id="CHEBI:456216"/>
        <dbReference type="EC" id="2.7.4.9"/>
    </reaction>
</comment>
<dbReference type="Pfam" id="PF02223">
    <property type="entry name" value="Thymidylate_kin"/>
    <property type="match status" value="1"/>
</dbReference>
<evidence type="ECO:0000256" key="6">
    <source>
        <dbReference type="ARBA" id="ARBA00022840"/>
    </source>
</evidence>
<sequence length="214" mass="25001">MTVGRLIALEGGEGSGKTTVWKRLKKDLMRSGRFLFCREPGGTEFGEEIRDILFSRQYDMLPETEFMLFMVSRLELFNKVIRPALARGRHVVTDRLDASTFVYQIYAHGLREFEELFRVVQRRYLKPIGDEDWLCPHYILLDLDPEIGLKRRQTAGDTNRFDEKEIKFHHTVRSGYKHFVARERYHTIIDASLSPDEVFKSALDVVLKLTEEGV</sequence>
<evidence type="ECO:0000256" key="8">
    <source>
        <dbReference type="HAMAP-Rule" id="MF_00165"/>
    </source>
</evidence>
<dbReference type="Gene3D" id="3.40.50.300">
    <property type="entry name" value="P-loop containing nucleotide triphosphate hydrolases"/>
    <property type="match status" value="1"/>
</dbReference>
<dbReference type="PANTHER" id="PTHR10344">
    <property type="entry name" value="THYMIDYLATE KINASE"/>
    <property type="match status" value="1"/>
</dbReference>
<dbReference type="GO" id="GO:0006227">
    <property type="term" value="P:dUDP biosynthetic process"/>
    <property type="evidence" value="ECO:0007669"/>
    <property type="project" value="TreeGrafter"/>
</dbReference>
<keyword evidence="2 8" id="KW-0808">Transferase</keyword>
<evidence type="ECO:0000259" key="9">
    <source>
        <dbReference type="Pfam" id="PF02223"/>
    </source>
</evidence>
<evidence type="ECO:0000256" key="1">
    <source>
        <dbReference type="ARBA" id="ARBA00009776"/>
    </source>
</evidence>
<keyword evidence="3 8" id="KW-0545">Nucleotide biosynthesis</keyword>
<keyword evidence="6 8" id="KW-0067">ATP-binding</keyword>
<reference evidence="11" key="1">
    <citation type="submission" date="2017-09" db="EMBL/GenBank/DDBJ databases">
        <title>Depth-based differentiation of microbial function through sediment-hosted aquifers and enrichment of novel symbionts in the deep terrestrial subsurface.</title>
        <authorList>
            <person name="Probst A.J."/>
            <person name="Ladd B."/>
            <person name="Jarett J.K."/>
            <person name="Geller-Mcgrath D.E."/>
            <person name="Sieber C.M.K."/>
            <person name="Emerson J.B."/>
            <person name="Anantharaman K."/>
            <person name="Thomas B.C."/>
            <person name="Malmstrom R."/>
            <person name="Stieglmeier M."/>
            <person name="Klingl A."/>
            <person name="Woyke T."/>
            <person name="Ryan C.M."/>
            <person name="Banfield J.F."/>
        </authorList>
    </citation>
    <scope>NUCLEOTIDE SEQUENCE [LARGE SCALE GENOMIC DNA]</scope>
</reference>
<dbReference type="HAMAP" id="MF_00165">
    <property type="entry name" value="Thymidylate_kinase"/>
    <property type="match status" value="1"/>
</dbReference>
<protein>
    <recommendedName>
        <fullName evidence="8">Thymidylate kinase</fullName>
        <ecNumber evidence="8">2.7.4.9</ecNumber>
    </recommendedName>
    <alternativeName>
        <fullName evidence="8">dTMP kinase</fullName>
    </alternativeName>
</protein>
<evidence type="ECO:0000313" key="10">
    <source>
        <dbReference type="EMBL" id="PJA33390.1"/>
    </source>
</evidence>
<dbReference type="PANTHER" id="PTHR10344:SF4">
    <property type="entry name" value="UMP-CMP KINASE 2, MITOCHONDRIAL"/>
    <property type="match status" value="1"/>
</dbReference>
<evidence type="ECO:0000256" key="7">
    <source>
        <dbReference type="ARBA" id="ARBA00048743"/>
    </source>
</evidence>
<proteinExistence type="inferred from homology"/>
<dbReference type="GO" id="GO:0006233">
    <property type="term" value="P:dTDP biosynthetic process"/>
    <property type="evidence" value="ECO:0007669"/>
    <property type="project" value="InterPro"/>
</dbReference>
<keyword evidence="4 8" id="KW-0547">Nucleotide-binding</keyword>
<dbReference type="InterPro" id="IPR039430">
    <property type="entry name" value="Thymidylate_kin-like_dom"/>
</dbReference>